<organism evidence="3 4">
    <name type="scientific">Caenorhabditis tropicalis</name>
    <dbReference type="NCBI Taxonomy" id="1561998"/>
    <lineage>
        <taxon>Eukaryota</taxon>
        <taxon>Metazoa</taxon>
        <taxon>Ecdysozoa</taxon>
        <taxon>Nematoda</taxon>
        <taxon>Chromadorea</taxon>
        <taxon>Rhabditida</taxon>
        <taxon>Rhabditina</taxon>
        <taxon>Rhabditomorpha</taxon>
        <taxon>Rhabditoidea</taxon>
        <taxon>Rhabditidae</taxon>
        <taxon>Peloderinae</taxon>
        <taxon>Caenorhabditis</taxon>
    </lineage>
</organism>
<feature type="region of interest" description="Disordered" evidence="1">
    <location>
        <begin position="47"/>
        <end position="85"/>
    </location>
</feature>
<dbReference type="WBParaSite" id="Csp11.Scaffold628.g6963.t1">
    <property type="protein sequence ID" value="Csp11.Scaffold628.g6963.t1"/>
    <property type="gene ID" value="Csp11.Scaffold628.g6963"/>
</dbReference>
<evidence type="ECO:0000313" key="4">
    <source>
        <dbReference type="WBParaSite" id="Csp11.Scaffold628.g6963.t1"/>
    </source>
</evidence>
<feature type="compositionally biased region" description="Basic and acidic residues" evidence="1">
    <location>
        <begin position="47"/>
        <end position="58"/>
    </location>
</feature>
<proteinExistence type="predicted"/>
<evidence type="ECO:0000256" key="1">
    <source>
        <dbReference type="SAM" id="MobiDB-lite"/>
    </source>
</evidence>
<keyword evidence="2" id="KW-0732">Signal</keyword>
<feature type="compositionally biased region" description="Basic and acidic residues" evidence="1">
    <location>
        <begin position="66"/>
        <end position="85"/>
    </location>
</feature>
<dbReference type="Proteomes" id="UP000095282">
    <property type="component" value="Unplaced"/>
</dbReference>
<reference evidence="4" key="1">
    <citation type="submission" date="2016-11" db="UniProtKB">
        <authorList>
            <consortium name="WormBaseParasite"/>
        </authorList>
    </citation>
    <scope>IDENTIFICATION</scope>
</reference>
<accession>A0A1I7TL12</accession>
<keyword evidence="3" id="KW-1185">Reference proteome</keyword>
<name>A0A1I7TL12_9PELO</name>
<feature type="chain" id="PRO_5009307647" evidence="2">
    <location>
        <begin position="22"/>
        <end position="137"/>
    </location>
</feature>
<dbReference type="STRING" id="1561998.A0A1I7TL12"/>
<sequence>MLYISLVGNFLIAITVSEIRALEVGLCDSAASHKEKHSVYSIASISHEKSSKIRRHDDESVDDIAEMQKGRRRNDEKDQKRKEKEAIRGLRQSAISALLCSIVRPRLRLRRSKVTGILEFELKASENGHKEAILKLF</sequence>
<dbReference type="AlphaFoldDB" id="A0A1I7TL12"/>
<evidence type="ECO:0000313" key="3">
    <source>
        <dbReference type="Proteomes" id="UP000095282"/>
    </source>
</evidence>
<protein>
    <submittedName>
        <fullName evidence="4">BHLH domain-containing protein</fullName>
    </submittedName>
</protein>
<feature type="signal peptide" evidence="2">
    <location>
        <begin position="1"/>
        <end position="21"/>
    </location>
</feature>
<evidence type="ECO:0000256" key="2">
    <source>
        <dbReference type="SAM" id="SignalP"/>
    </source>
</evidence>